<dbReference type="InterPro" id="IPR036412">
    <property type="entry name" value="HAD-like_sf"/>
</dbReference>
<dbReference type="InterPro" id="IPR023214">
    <property type="entry name" value="HAD_sf"/>
</dbReference>
<comment type="pathway">
    <text evidence="3 15">Nucleotide-sugar biosynthesis; GDP-alpha-D-mannose biosynthesis; alpha-D-mannose 1-phosphate from D-fructose 6-phosphate: step 2/2.</text>
</comment>
<evidence type="ECO:0000313" key="18">
    <source>
        <dbReference type="EMBL" id="KIZ00035.1"/>
    </source>
</evidence>
<evidence type="ECO:0000256" key="3">
    <source>
        <dbReference type="ARBA" id="ARBA00004699"/>
    </source>
</evidence>
<evidence type="ECO:0000313" key="19">
    <source>
        <dbReference type="Proteomes" id="UP000054498"/>
    </source>
</evidence>
<dbReference type="Proteomes" id="UP000054498">
    <property type="component" value="Unassembled WGS sequence"/>
</dbReference>
<dbReference type="GO" id="GO:0004615">
    <property type="term" value="F:phosphomannomutase activity"/>
    <property type="evidence" value="ECO:0007669"/>
    <property type="project" value="UniProtKB-EC"/>
</dbReference>
<dbReference type="Gene3D" id="3.90.70.10">
    <property type="entry name" value="Cysteine proteinases"/>
    <property type="match status" value="1"/>
</dbReference>
<feature type="region of interest" description="Disordered" evidence="16">
    <location>
        <begin position="502"/>
        <end position="522"/>
    </location>
</feature>
<dbReference type="SUPFAM" id="SSF54001">
    <property type="entry name" value="Cysteine proteinases"/>
    <property type="match status" value="1"/>
</dbReference>
<comment type="similarity">
    <text evidence="4">Belongs to the peptidase C19 family.</text>
</comment>
<feature type="region of interest" description="Disordered" evidence="16">
    <location>
        <begin position="384"/>
        <end position="468"/>
    </location>
</feature>
<dbReference type="EC" id="5.4.2.8" evidence="7 15"/>
<evidence type="ECO:0000259" key="17">
    <source>
        <dbReference type="PROSITE" id="PS50235"/>
    </source>
</evidence>
<feature type="binding site" evidence="14">
    <location>
        <position position="1014"/>
    </location>
    <ligand>
        <name>Mg(2+)</name>
        <dbReference type="ChEBI" id="CHEBI:18420"/>
        <label>1</label>
    </ligand>
</feature>
<dbReference type="NCBIfam" id="TIGR01484">
    <property type="entry name" value="HAD-SF-IIB"/>
    <property type="match status" value="1"/>
</dbReference>
<reference evidence="18 19" key="1">
    <citation type="journal article" date="2013" name="BMC Genomics">
        <title>Reconstruction of the lipid metabolism for the microalga Monoraphidium neglectum from its genome sequence reveals characteristics suitable for biofuel production.</title>
        <authorList>
            <person name="Bogen C."/>
            <person name="Al-Dilaimi A."/>
            <person name="Albersmeier A."/>
            <person name="Wichmann J."/>
            <person name="Grundmann M."/>
            <person name="Rupp O."/>
            <person name="Lauersen K.J."/>
            <person name="Blifernez-Klassen O."/>
            <person name="Kalinowski J."/>
            <person name="Goesmann A."/>
            <person name="Mussgnug J.H."/>
            <person name="Kruse O."/>
        </authorList>
    </citation>
    <scope>NUCLEOTIDE SEQUENCE [LARGE SCALE GENOMIC DNA]</scope>
    <source>
        <strain evidence="18 19">SAG 48.87</strain>
    </source>
</reference>
<feature type="compositionally biased region" description="Low complexity" evidence="16">
    <location>
        <begin position="409"/>
        <end position="461"/>
    </location>
</feature>
<accession>A0A0D2M9Q3</accession>
<dbReference type="GO" id="GO:0006487">
    <property type="term" value="P:protein N-linked glycosylation"/>
    <property type="evidence" value="ECO:0007669"/>
    <property type="project" value="TreeGrafter"/>
</dbReference>
<comment type="catalytic activity">
    <reaction evidence="1 15">
        <text>alpha-D-mannose 1-phosphate = D-mannose 6-phosphate</text>
        <dbReference type="Rhea" id="RHEA:11140"/>
        <dbReference type="ChEBI" id="CHEBI:58409"/>
        <dbReference type="ChEBI" id="CHEBI:58735"/>
        <dbReference type="EC" id="5.4.2.8"/>
    </reaction>
</comment>
<dbReference type="Pfam" id="PF00443">
    <property type="entry name" value="UCH"/>
    <property type="match status" value="1"/>
</dbReference>
<dbReference type="GO" id="GO:0016579">
    <property type="term" value="P:protein deubiquitination"/>
    <property type="evidence" value="ECO:0007669"/>
    <property type="project" value="InterPro"/>
</dbReference>
<dbReference type="InterPro" id="IPR005002">
    <property type="entry name" value="PMM"/>
</dbReference>
<dbReference type="Pfam" id="PF03332">
    <property type="entry name" value="PMM"/>
    <property type="match status" value="1"/>
</dbReference>
<dbReference type="InterPro" id="IPR038765">
    <property type="entry name" value="Papain-like_cys_pep_sf"/>
</dbReference>
<comment type="subcellular location">
    <subcellularLocation>
        <location evidence="2 15">Cytoplasm</location>
    </subcellularLocation>
</comment>
<dbReference type="OrthoDB" id="10264771at2759"/>
<feature type="compositionally biased region" description="Low complexity" evidence="16">
    <location>
        <begin position="672"/>
        <end position="713"/>
    </location>
</feature>
<keyword evidence="11 14" id="KW-0460">Magnesium</keyword>
<feature type="compositionally biased region" description="Low complexity" evidence="16">
    <location>
        <begin position="589"/>
        <end position="606"/>
    </location>
</feature>
<dbReference type="FunFam" id="3.30.1240.20:FF:000001">
    <property type="entry name" value="Phosphomannomutase"/>
    <property type="match status" value="1"/>
</dbReference>
<evidence type="ECO:0000256" key="8">
    <source>
        <dbReference type="ARBA" id="ARBA00021706"/>
    </source>
</evidence>
<comment type="subunit">
    <text evidence="6 15">Homodimer.</text>
</comment>
<dbReference type="PANTHER" id="PTHR10466:SF0">
    <property type="entry name" value="PHOSPHOMANNOMUTASE"/>
    <property type="match status" value="1"/>
</dbReference>
<dbReference type="PROSITE" id="PS50235">
    <property type="entry name" value="USP_3"/>
    <property type="match status" value="1"/>
</dbReference>
<dbReference type="STRING" id="145388.A0A0D2M9Q3"/>
<feature type="binding site" evidence="14">
    <location>
        <position position="1009"/>
    </location>
    <ligand>
        <name>Mg(2+)</name>
        <dbReference type="ChEBI" id="CHEBI:18420"/>
        <label>1</label>
    </ligand>
</feature>
<feature type="region of interest" description="Disordered" evidence="16">
    <location>
        <begin position="570"/>
        <end position="761"/>
    </location>
</feature>
<dbReference type="GO" id="GO:0006013">
    <property type="term" value="P:mannose metabolic process"/>
    <property type="evidence" value="ECO:0007669"/>
    <property type="project" value="TreeGrafter"/>
</dbReference>
<evidence type="ECO:0000256" key="14">
    <source>
        <dbReference type="PIRSR" id="PIRSR605002-3"/>
    </source>
</evidence>
<feature type="binding site" evidence="13">
    <location>
        <position position="912"/>
    </location>
    <ligand>
        <name>alpha-D-mannose 1-phosphate</name>
        <dbReference type="ChEBI" id="CHEBI:58409"/>
    </ligand>
</feature>
<dbReference type="InterPro" id="IPR043169">
    <property type="entry name" value="PMM_cap"/>
</dbReference>
<dbReference type="GO" id="GO:0046872">
    <property type="term" value="F:metal ion binding"/>
    <property type="evidence" value="ECO:0007669"/>
    <property type="project" value="UniProtKB-KW"/>
</dbReference>
<dbReference type="GO" id="GO:0009298">
    <property type="term" value="P:GDP-mannose biosynthetic process"/>
    <property type="evidence" value="ECO:0007669"/>
    <property type="project" value="UniProtKB-UniPathway"/>
</dbReference>
<dbReference type="GO" id="GO:0005829">
    <property type="term" value="C:cytosol"/>
    <property type="evidence" value="ECO:0007669"/>
    <property type="project" value="TreeGrafter"/>
</dbReference>
<dbReference type="InterPro" id="IPR028889">
    <property type="entry name" value="USP"/>
</dbReference>
<evidence type="ECO:0000256" key="6">
    <source>
        <dbReference type="ARBA" id="ARBA00011738"/>
    </source>
</evidence>
<dbReference type="PROSITE" id="PS00972">
    <property type="entry name" value="USP_1"/>
    <property type="match status" value="1"/>
</dbReference>
<dbReference type="CDD" id="cd02585">
    <property type="entry name" value="HAD_PMM"/>
    <property type="match status" value="1"/>
</dbReference>
<gene>
    <name evidence="18" type="ORF">MNEG_7926</name>
</gene>
<evidence type="ECO:0000256" key="11">
    <source>
        <dbReference type="ARBA" id="ARBA00022842"/>
    </source>
</evidence>
<dbReference type="PANTHER" id="PTHR10466">
    <property type="entry name" value="PHOSPHOMANNOMUTASE"/>
    <property type="match status" value="1"/>
</dbReference>
<dbReference type="Gene3D" id="3.40.50.1000">
    <property type="entry name" value="HAD superfamily/HAD-like"/>
    <property type="match status" value="1"/>
</dbReference>
<dbReference type="UniPathway" id="UPA00126">
    <property type="reaction ID" value="UER00424"/>
</dbReference>
<organism evidence="18 19">
    <name type="scientific">Monoraphidium neglectum</name>
    <dbReference type="NCBI Taxonomy" id="145388"/>
    <lineage>
        <taxon>Eukaryota</taxon>
        <taxon>Viridiplantae</taxon>
        <taxon>Chlorophyta</taxon>
        <taxon>core chlorophytes</taxon>
        <taxon>Chlorophyceae</taxon>
        <taxon>CS clade</taxon>
        <taxon>Sphaeropleales</taxon>
        <taxon>Selenastraceae</taxon>
        <taxon>Monoraphidium</taxon>
    </lineage>
</organism>
<evidence type="ECO:0000256" key="4">
    <source>
        <dbReference type="ARBA" id="ARBA00009085"/>
    </source>
</evidence>
<proteinExistence type="inferred from homology"/>
<name>A0A0D2M9Q3_9CHLO</name>
<feature type="compositionally biased region" description="Pro residues" evidence="16">
    <location>
        <begin position="646"/>
        <end position="655"/>
    </location>
</feature>
<dbReference type="EMBL" id="KK101671">
    <property type="protein sequence ID" value="KIZ00035.1"/>
    <property type="molecule type" value="Genomic_DNA"/>
</dbReference>
<evidence type="ECO:0000256" key="5">
    <source>
        <dbReference type="ARBA" id="ARBA00009736"/>
    </source>
</evidence>
<feature type="compositionally biased region" description="Gly residues" evidence="16">
    <location>
        <begin position="748"/>
        <end position="761"/>
    </location>
</feature>
<keyword evidence="9 15" id="KW-0963">Cytoplasm</keyword>
<evidence type="ECO:0000256" key="13">
    <source>
        <dbReference type="PIRSR" id="PIRSR605002-2"/>
    </source>
</evidence>
<keyword evidence="19" id="KW-1185">Reference proteome</keyword>
<sequence>MPGLRTSEIHALHNGVKVKEFYKESSVVLRWTTVKRAGVGLINLGNTCFMNSVLQCITHTPPLAQLFLSERDIAPRSNGGTPPGHFDPIAATQQLVRRAFSGGAPARPALHAKGLRAINRRFRLGRQEDAHEYLRCLVDAMHEAWLKGLGLKQKPSQELATTTFVHRVFGGRLRSQIKCEGVDYESCTYDPFLDLSLEINQAATLQRALQHFTAAEVLDGDNRYRCPKNNKLVRAKKRITIEEAPNVLAVHLKRFDFFGRGHKLSKRVEFGTDLDLGPYMSGWPACGPQLYDLYGVLVHHGHSLHSGHYVCYVKAGNGIWHLCDDHRVAQVSQRAVEGQQAYILFYVRRSPRTPASVGAGDATATAAAMLAMAERKAAAAKAGAAKPAGAVVPEGRAEARNGVDSSSKVGQAGAPVQAQARDQQLQQRRQEQQPVPAAAAAVPQQPANAERPQQQQQQQQQRGVARLKAGTAAGADTLVGNGVAAGAGSGAAAVVVVDGPANGVSSPESSCPSSGPQDSQTVHCKVQVPVRSLRIPSHHLLRPRGMSSFSRHVRIFQGFVQQRSQQEAALRRREAGRAQLVPGQRGGPEEPATAAAAGREAAVAAGGKRRRAEREGQNGHLEPGKQQQQEQQQVVAAKRARRIVPQPVPLEPAPAPLRLKQQQQQQRERASEQQQPLAAQKQQQGEQQQGKQQQGKQQQGKQQQGKQQQGKQQQQERHNHHQPPQLPQPQQREKQPRKQDGGEPFAVQGGGLSGGVGGGGPAAPTGLEALMLLSSDAAAAPGGWDGAEDASEAAAAARLQRQQDALLGRRRRDEWDVEYDRGKNKKYVTVGIVGGSDLVKIQEQLGSNALEVYDYVFSENGLVAHKAGKLLAVQSLKVHLGEDKLKKFINFVLHYIADLDIPIKRGTFIEFRNGMLNVSPIGRNCSQEERDAFEVYDKQAGVRPKFVEVLREEFADYGLTYSIGGQISFDVFPQGWDKTYCLQFVNKDFDEIHFFGDKTFKGGNDYEIFTSDETIGHAVTSPDDTRKLCTELFMSK</sequence>
<comment type="similarity">
    <text evidence="5 15">Belongs to the eukaryotic PMM family.</text>
</comment>
<evidence type="ECO:0000256" key="16">
    <source>
        <dbReference type="SAM" id="MobiDB-lite"/>
    </source>
</evidence>
<dbReference type="KEGG" id="mng:MNEG_7926"/>
<dbReference type="InterPro" id="IPR018200">
    <property type="entry name" value="USP_CS"/>
</dbReference>
<feature type="binding site" evidence="13">
    <location>
        <position position="923"/>
    </location>
    <ligand>
        <name>alpha-D-mannose 1-phosphate</name>
        <dbReference type="ChEBI" id="CHEBI:58409"/>
    </ligand>
</feature>
<feature type="compositionally biased region" description="Low complexity" evidence="16">
    <location>
        <begin position="502"/>
        <end position="516"/>
    </location>
</feature>
<dbReference type="GO" id="GO:0004843">
    <property type="term" value="F:cysteine-type deubiquitinase activity"/>
    <property type="evidence" value="ECO:0007669"/>
    <property type="project" value="InterPro"/>
</dbReference>
<feature type="binding site" evidence="13">
    <location>
        <position position="930"/>
    </location>
    <ligand>
        <name>alpha-D-mannose 1-phosphate</name>
        <dbReference type="ChEBI" id="CHEBI:58409"/>
    </ligand>
</feature>
<feature type="binding site" evidence="13">
    <location>
        <position position="968"/>
    </location>
    <ligand>
        <name>alpha-D-mannose 1-phosphate</name>
        <dbReference type="ChEBI" id="CHEBI:58409"/>
    </ligand>
</feature>
<comment type="cofactor">
    <cofactor evidence="14">
        <name>Mg(2+)</name>
        <dbReference type="ChEBI" id="CHEBI:18420"/>
    </cofactor>
</comment>
<dbReference type="PROSITE" id="PS00973">
    <property type="entry name" value="USP_2"/>
    <property type="match status" value="1"/>
</dbReference>
<evidence type="ECO:0000256" key="1">
    <source>
        <dbReference type="ARBA" id="ARBA00000586"/>
    </source>
</evidence>
<feature type="binding site" evidence="14">
    <location>
        <position position="997"/>
    </location>
    <ligand>
        <name>Mg(2+)</name>
        <dbReference type="ChEBI" id="CHEBI:18420"/>
        <label>1</label>
    </ligand>
</feature>
<feature type="domain" description="USP" evidence="17">
    <location>
        <begin position="39"/>
        <end position="349"/>
    </location>
</feature>
<evidence type="ECO:0000256" key="10">
    <source>
        <dbReference type="ARBA" id="ARBA00022723"/>
    </source>
</evidence>
<dbReference type="GeneID" id="25740802"/>
<evidence type="ECO:0000256" key="9">
    <source>
        <dbReference type="ARBA" id="ARBA00022490"/>
    </source>
</evidence>
<evidence type="ECO:0000256" key="12">
    <source>
        <dbReference type="ARBA" id="ARBA00023235"/>
    </source>
</evidence>
<dbReference type="AlphaFoldDB" id="A0A0D2M9Q3"/>
<comment type="function">
    <text evidence="15">Catalyzes the interconversion of mannose-6-phosphate to mannose-1-phosphate, the precursor for the synthesis of GDP-mannose. GDP-mannose is an essential sugar nucleotide for the synthesis of D-mannose-containing cell wall polysaccharides (galactomannans and glucomannans), glycolipids, glycoproteins and the antioxidant L-ascorbate.</text>
</comment>
<keyword evidence="12 15" id="KW-0413">Isomerase</keyword>
<evidence type="ECO:0000256" key="15">
    <source>
        <dbReference type="RuleBase" id="RU361118"/>
    </source>
</evidence>
<dbReference type="InterPro" id="IPR001394">
    <property type="entry name" value="Peptidase_C19_UCH"/>
</dbReference>
<feature type="binding site" evidence="13">
    <location>
        <position position="970"/>
    </location>
    <ligand>
        <name>alpha-D-mannose 1-phosphate</name>
        <dbReference type="ChEBI" id="CHEBI:58409"/>
    </ligand>
</feature>
<evidence type="ECO:0000256" key="2">
    <source>
        <dbReference type="ARBA" id="ARBA00004496"/>
    </source>
</evidence>
<dbReference type="SUPFAM" id="SSF56784">
    <property type="entry name" value="HAD-like"/>
    <property type="match status" value="1"/>
</dbReference>
<evidence type="ECO:0000256" key="7">
    <source>
        <dbReference type="ARBA" id="ARBA00012730"/>
    </source>
</evidence>
<keyword evidence="10 14" id="KW-0479">Metal-binding</keyword>
<dbReference type="RefSeq" id="XP_013899054.1">
    <property type="nucleotide sequence ID" value="XM_014043600.1"/>
</dbReference>
<feature type="compositionally biased region" description="Basic and acidic residues" evidence="16">
    <location>
        <begin position="731"/>
        <end position="741"/>
    </location>
</feature>
<dbReference type="Gene3D" id="3.30.1240.20">
    <property type="match status" value="1"/>
</dbReference>
<protein>
    <recommendedName>
        <fullName evidence="8 15">Phosphomannomutase</fullName>
        <ecNumber evidence="7 15">5.4.2.8</ecNumber>
    </recommendedName>
</protein>
<dbReference type="InterPro" id="IPR006379">
    <property type="entry name" value="HAD-SF_hydro_IIB"/>
</dbReference>